<dbReference type="Proteomes" id="UP000466966">
    <property type="component" value="Unassembled WGS sequence"/>
</dbReference>
<feature type="chain" id="PRO_5033099516" description="Carboxylic ester hydrolase" evidence="3">
    <location>
        <begin position="23"/>
        <end position="530"/>
    </location>
</feature>
<comment type="caution">
    <text evidence="5">The sequence shown here is derived from an EMBL/GenBank/DDBJ whole genome shotgun (WGS) entry which is preliminary data.</text>
</comment>
<dbReference type="InterPro" id="IPR002018">
    <property type="entry name" value="CarbesteraseB"/>
</dbReference>
<evidence type="ECO:0000256" key="1">
    <source>
        <dbReference type="ARBA" id="ARBA00005964"/>
    </source>
</evidence>
<proteinExistence type="inferred from homology"/>
<comment type="similarity">
    <text evidence="1 3">Belongs to the type-B carboxylesterase/lipase family.</text>
</comment>
<dbReference type="Pfam" id="PF00135">
    <property type="entry name" value="COesterase"/>
    <property type="match status" value="1"/>
</dbReference>
<keyword evidence="3" id="KW-0732">Signal</keyword>
<dbReference type="InterPro" id="IPR019826">
    <property type="entry name" value="Carboxylesterase_B_AS"/>
</dbReference>
<evidence type="ECO:0000256" key="2">
    <source>
        <dbReference type="ARBA" id="ARBA00022801"/>
    </source>
</evidence>
<sequence>MRLVLTALAAGLALAVTGPAAAEEPVAVDGGMIDGITLPSGVDAWLGVPFAAPPVRERRWQPPQPVEPWTGVRHADRFAPQCLQPLRSPAQNHYFGVEATSEDCLYLNIWAPAGARDKLPVVVWVYGGGFNIGSASMANYSGEGLAADGVIRVNLSYRVGPLGFLAHPELSREADYGASGNYGLMDLVAGLEWVRDNIARFGGDPGNVTLVGQSAGSMAIAVLQQSPQAAGLFHRAVAMSGSNFGGLVNPVPLAAAEAQGLALQQELGATSLSDLRALPGDRVAAARSPRDPVVIDGHVVMGTADQVYASGRFNDVPLLLGYTRDESFRPLPPPASAAQLEAEVAARFPANAAAVLAAYAGADPQRAALDIARDATVGLQMAGWARAQAGNGAAPVYGYFFTRRQPYTPGVSFSDHDPATAGAYHTGDVPYWLRTRESLNLFRRTRDWEPGDAALEREMAGALIAFARDGVPRSERLGPWPQLDLADPRVALLAPEPAIAAWPHWADMALLAGSAQPPAQSPAQPRPPRD</sequence>
<gene>
    <name evidence="5" type="ORF">GRI99_17015</name>
</gene>
<protein>
    <recommendedName>
        <fullName evidence="3">Carboxylic ester hydrolase</fullName>
        <ecNumber evidence="3">3.1.1.-</ecNumber>
    </recommendedName>
</protein>
<dbReference type="EMBL" id="WTYV01000009">
    <property type="protein sequence ID" value="MXO73327.1"/>
    <property type="molecule type" value="Genomic_DNA"/>
</dbReference>
<evidence type="ECO:0000313" key="6">
    <source>
        <dbReference type="Proteomes" id="UP000466966"/>
    </source>
</evidence>
<name>A0A844Z407_9SPHN</name>
<dbReference type="PANTHER" id="PTHR11559">
    <property type="entry name" value="CARBOXYLESTERASE"/>
    <property type="match status" value="1"/>
</dbReference>
<accession>A0A844Z407</accession>
<evidence type="ECO:0000256" key="3">
    <source>
        <dbReference type="RuleBase" id="RU361235"/>
    </source>
</evidence>
<reference evidence="5 6" key="1">
    <citation type="submission" date="2019-12" db="EMBL/GenBank/DDBJ databases">
        <title>Genomic-based taxomic classification of the family Erythrobacteraceae.</title>
        <authorList>
            <person name="Xu L."/>
        </authorList>
    </citation>
    <scope>NUCLEOTIDE SEQUENCE [LARGE SCALE GENOMIC DNA]</scope>
    <source>
        <strain evidence="5 6">M0322</strain>
    </source>
</reference>
<dbReference type="InterPro" id="IPR019819">
    <property type="entry name" value="Carboxylesterase_B_CS"/>
</dbReference>
<dbReference type="InterPro" id="IPR029058">
    <property type="entry name" value="AB_hydrolase_fold"/>
</dbReference>
<feature type="domain" description="Carboxylesterase type B" evidence="4">
    <location>
        <begin position="26"/>
        <end position="496"/>
    </location>
</feature>
<dbReference type="GO" id="GO:0016787">
    <property type="term" value="F:hydrolase activity"/>
    <property type="evidence" value="ECO:0007669"/>
    <property type="project" value="UniProtKB-KW"/>
</dbReference>
<dbReference type="PROSITE" id="PS00941">
    <property type="entry name" value="CARBOXYLESTERASE_B_2"/>
    <property type="match status" value="1"/>
</dbReference>
<dbReference type="EC" id="3.1.1.-" evidence="3"/>
<evidence type="ECO:0000313" key="5">
    <source>
        <dbReference type="EMBL" id="MXO73327.1"/>
    </source>
</evidence>
<dbReference type="OrthoDB" id="9775851at2"/>
<dbReference type="SUPFAM" id="SSF53474">
    <property type="entry name" value="alpha/beta-Hydrolases"/>
    <property type="match status" value="1"/>
</dbReference>
<dbReference type="PROSITE" id="PS00122">
    <property type="entry name" value="CARBOXYLESTERASE_B_1"/>
    <property type="match status" value="1"/>
</dbReference>
<keyword evidence="2 3" id="KW-0378">Hydrolase</keyword>
<dbReference type="InterPro" id="IPR050309">
    <property type="entry name" value="Type-B_Carboxylest/Lipase"/>
</dbReference>
<keyword evidence="6" id="KW-1185">Reference proteome</keyword>
<evidence type="ECO:0000259" key="4">
    <source>
        <dbReference type="Pfam" id="PF00135"/>
    </source>
</evidence>
<organism evidence="5 6">
    <name type="scientific">Alteraurantiacibacter buctensis</name>
    <dbReference type="NCBI Taxonomy" id="1503981"/>
    <lineage>
        <taxon>Bacteria</taxon>
        <taxon>Pseudomonadati</taxon>
        <taxon>Pseudomonadota</taxon>
        <taxon>Alphaproteobacteria</taxon>
        <taxon>Sphingomonadales</taxon>
        <taxon>Erythrobacteraceae</taxon>
        <taxon>Alteraurantiacibacter</taxon>
    </lineage>
</organism>
<dbReference type="Gene3D" id="3.40.50.1820">
    <property type="entry name" value="alpha/beta hydrolase"/>
    <property type="match status" value="1"/>
</dbReference>
<dbReference type="RefSeq" id="WP_160773258.1">
    <property type="nucleotide sequence ID" value="NZ_WTYV01000009.1"/>
</dbReference>
<dbReference type="AlphaFoldDB" id="A0A844Z407"/>
<feature type="signal peptide" evidence="3">
    <location>
        <begin position="1"/>
        <end position="22"/>
    </location>
</feature>